<dbReference type="EMBL" id="DVNM01000027">
    <property type="protein sequence ID" value="HIU69321.1"/>
    <property type="molecule type" value="Genomic_DNA"/>
</dbReference>
<dbReference type="GO" id="GO:0046872">
    <property type="term" value="F:metal ion binding"/>
    <property type="evidence" value="ECO:0007669"/>
    <property type="project" value="UniProtKB-KW"/>
</dbReference>
<dbReference type="SUPFAM" id="SSF53784">
    <property type="entry name" value="Phosphofructokinase"/>
    <property type="match status" value="1"/>
</dbReference>
<comment type="caution">
    <text evidence="6">Lacks conserved residue(s) required for the propagation of feature annotation.</text>
</comment>
<protein>
    <recommendedName>
        <fullName evidence="6">Pyrophosphate--fructose 6-phosphate 1-phosphotransferase</fullName>
        <ecNumber evidence="6">2.7.1.90</ecNumber>
    </recommendedName>
    <alternativeName>
        <fullName evidence="6">6-phosphofructokinase, pyrophosphate dependent</fullName>
    </alternativeName>
    <alternativeName>
        <fullName evidence="6">PPi-dependent phosphofructokinase</fullName>
        <shortName evidence="6">PPi-PFK</shortName>
    </alternativeName>
    <alternativeName>
        <fullName evidence="6">Pyrophosphate-dependent 6-phosphofructose-1-kinase</fullName>
    </alternativeName>
</protein>
<feature type="binding site" evidence="6">
    <location>
        <position position="11"/>
    </location>
    <ligand>
        <name>diphosphate</name>
        <dbReference type="ChEBI" id="CHEBI:33019"/>
    </ligand>
</feature>
<dbReference type="InterPro" id="IPR011404">
    <property type="entry name" value="PPi-PFK"/>
</dbReference>
<feature type="site" description="Important for catalytic activity; stabilizes the transition state when the phosphoryl donor is PPi" evidence="6">
    <location>
        <position position="139"/>
    </location>
</feature>
<proteinExistence type="inferred from homology"/>
<dbReference type="InterPro" id="IPR050929">
    <property type="entry name" value="PFKA"/>
</dbReference>
<dbReference type="Pfam" id="PF00365">
    <property type="entry name" value="PFK"/>
    <property type="match status" value="1"/>
</dbReference>
<reference evidence="8" key="1">
    <citation type="submission" date="2020-10" db="EMBL/GenBank/DDBJ databases">
        <authorList>
            <person name="Gilroy R."/>
        </authorList>
    </citation>
    <scope>NUCLEOTIDE SEQUENCE</scope>
    <source>
        <strain evidence="8">CHK176-6737</strain>
    </source>
</reference>
<feature type="domain" description="Phosphofructokinase" evidence="7">
    <location>
        <begin position="5"/>
        <end position="321"/>
    </location>
</feature>
<evidence type="ECO:0000313" key="9">
    <source>
        <dbReference type="Proteomes" id="UP000824125"/>
    </source>
</evidence>
<feature type="binding site" evidence="6">
    <location>
        <position position="243"/>
    </location>
    <ligand>
        <name>substrate</name>
    </ligand>
</feature>
<dbReference type="EC" id="2.7.1.90" evidence="6"/>
<dbReference type="Gene3D" id="3.40.50.460">
    <property type="entry name" value="Phosphofructokinase domain"/>
    <property type="match status" value="1"/>
</dbReference>
<keyword evidence="4 6" id="KW-0418">Kinase</keyword>
<keyword evidence="6" id="KW-0963">Cytoplasm</keyword>
<feature type="binding site" evidence="6">
    <location>
        <begin position="186"/>
        <end position="188"/>
    </location>
    <ligand>
        <name>substrate</name>
    </ligand>
</feature>
<dbReference type="AlphaFoldDB" id="A0A9D1SP88"/>
<gene>
    <name evidence="6" type="primary">pfp</name>
    <name evidence="8" type="ORF">IAD23_05110</name>
</gene>
<keyword evidence="6" id="KW-0324">Glycolysis</keyword>
<evidence type="ECO:0000256" key="2">
    <source>
        <dbReference type="ARBA" id="ARBA00022679"/>
    </source>
</evidence>
<dbReference type="Proteomes" id="UP000824125">
    <property type="component" value="Unassembled WGS sequence"/>
</dbReference>
<feature type="site" description="Important for catalytic activity and substrate specificity; stabilizes the transition state when the phosphoryl donor is PPi; prevents ATP from binding by mimicking the alpha-phosphate group of ATP" evidence="6">
    <location>
        <position position="113"/>
    </location>
</feature>
<keyword evidence="2 6" id="KW-0808">Transferase</keyword>
<evidence type="ECO:0000256" key="6">
    <source>
        <dbReference type="HAMAP-Rule" id="MF_01978"/>
    </source>
</evidence>
<comment type="subunit">
    <text evidence="6">Homodimer.</text>
</comment>
<dbReference type="InterPro" id="IPR035966">
    <property type="entry name" value="PKF_sf"/>
</dbReference>
<keyword evidence="3 6" id="KW-0479">Metal-binding</keyword>
<dbReference type="PRINTS" id="PR00476">
    <property type="entry name" value="PHFRCTKINASE"/>
</dbReference>
<evidence type="ECO:0000259" key="7">
    <source>
        <dbReference type="Pfam" id="PF00365"/>
    </source>
</evidence>
<sequence length="411" mass="44514">MKNALIGQSGGPTAVINASLAGAMEYAFSCAEIGRVYGMINGIKGALNENFMDLTAAFRGNAEKLEQLKLSPAMYLGSCRYKIAQDDDRDCARMLEILEKHNIGYFFYIGGNDSMDTVLRLSRYAASVGSDIRFVGIPKTIDNDLPGIDHAPGFGSAAKFVSAVVKDVSYDTSIYAIKSVHIIETMGRNAGWLAASSALARDEGHAAPHLIYMPEVAFSDAQFIADVGACLQKHNSVIIVVAEGLRTENGEYISAQNGNVDRFGHVMLCGAGLYLKQLVEDHFGCKVRCLELGVLQRSAGHSTSMTDVEEAYRLGITAVDAAVNKGLTGCFATLTRVCSQPYLVQYGTEDVAVVANHERTVPRGWINDRGNDVMPEMLDYLRPLVKGSPHLNEKNGLADYISIAHLDTNQI</sequence>
<dbReference type="GO" id="GO:0005737">
    <property type="term" value="C:cytoplasm"/>
    <property type="evidence" value="ECO:0007669"/>
    <property type="project" value="UniProtKB-SubCell"/>
</dbReference>
<dbReference type="InterPro" id="IPR022953">
    <property type="entry name" value="ATP_PFK"/>
</dbReference>
<dbReference type="GO" id="GO:0047334">
    <property type="term" value="F:diphosphate-fructose-6-phosphate 1-phosphotransferase activity"/>
    <property type="evidence" value="ECO:0007669"/>
    <property type="project" value="UniProtKB-EC"/>
</dbReference>
<evidence type="ECO:0000256" key="3">
    <source>
        <dbReference type="ARBA" id="ARBA00022723"/>
    </source>
</evidence>
<dbReference type="HAMAP" id="MF_01978">
    <property type="entry name" value="Phosphofructokinase_II_B2"/>
    <property type="match status" value="1"/>
</dbReference>
<keyword evidence="5 6" id="KW-0460">Magnesium</keyword>
<evidence type="ECO:0000256" key="5">
    <source>
        <dbReference type="ARBA" id="ARBA00022842"/>
    </source>
</evidence>
<comment type="caution">
    <text evidence="8">The sequence shown here is derived from an EMBL/GenBank/DDBJ whole genome shotgun (WGS) entry which is preliminary data.</text>
</comment>
<comment type="function">
    <text evidence="6">Catalyzes the phosphorylation of D-fructose 6-phosphate, the first committing step of glycolysis. Uses inorganic phosphate (PPi) as phosphoryl donor instead of ATP like common ATP-dependent phosphofructokinases (ATP-PFKs), which renders the reaction reversible, and can thus function both in glycolysis and gluconeogenesis. Consistently, PPi-PFK can replace the enzymes of both the forward (ATP-PFK) and reverse (fructose-bisphosphatase (FBPase)) reactions.</text>
</comment>
<comment type="pathway">
    <text evidence="6">Carbohydrate degradation; glycolysis; D-glyceraldehyde 3-phosphate and glycerone phosphate from D-glucose: step 3/4.</text>
</comment>
<feature type="active site" description="Proton acceptor" evidence="6">
    <location>
        <position position="142"/>
    </location>
</feature>
<dbReference type="InterPro" id="IPR000023">
    <property type="entry name" value="Phosphofructokinase_dom"/>
</dbReference>
<dbReference type="GO" id="GO:0003872">
    <property type="term" value="F:6-phosphofructokinase activity"/>
    <property type="evidence" value="ECO:0007669"/>
    <property type="project" value="UniProtKB-UniRule"/>
</dbReference>
<feature type="binding site" evidence="6">
    <location>
        <begin position="140"/>
        <end position="142"/>
    </location>
    <ligand>
        <name>substrate</name>
    </ligand>
</feature>
<comment type="subcellular location">
    <subcellularLocation>
        <location evidence="6">Cytoplasm</location>
    </subcellularLocation>
</comment>
<dbReference type="PANTHER" id="PTHR45770">
    <property type="entry name" value="ATP-DEPENDENT 6-PHOSPHOFRUCTOKINASE 1"/>
    <property type="match status" value="1"/>
</dbReference>
<evidence type="ECO:0000256" key="1">
    <source>
        <dbReference type="ARBA" id="ARBA00001946"/>
    </source>
</evidence>
<reference evidence="8" key="2">
    <citation type="journal article" date="2021" name="PeerJ">
        <title>Extensive microbial diversity within the chicken gut microbiome revealed by metagenomics and culture.</title>
        <authorList>
            <person name="Gilroy R."/>
            <person name="Ravi A."/>
            <person name="Getino M."/>
            <person name="Pursley I."/>
            <person name="Horton D.L."/>
            <person name="Alikhan N.F."/>
            <person name="Baker D."/>
            <person name="Gharbi K."/>
            <person name="Hall N."/>
            <person name="Watson M."/>
            <person name="Adriaenssens E.M."/>
            <person name="Foster-Nyarko E."/>
            <person name="Jarju S."/>
            <person name="Secka A."/>
            <person name="Antonio M."/>
            <person name="Oren A."/>
            <person name="Chaudhuri R.R."/>
            <person name="La Ragione R."/>
            <person name="Hildebrand F."/>
            <person name="Pallen M.J."/>
        </authorList>
    </citation>
    <scope>NUCLEOTIDE SEQUENCE</scope>
    <source>
        <strain evidence="8">CHK176-6737</strain>
    </source>
</reference>
<dbReference type="PIRSF" id="PIRSF036483">
    <property type="entry name" value="PFK_XF0274"/>
    <property type="match status" value="1"/>
</dbReference>
<dbReference type="NCBIfam" id="NF010675">
    <property type="entry name" value="PRK14072.1"/>
    <property type="match status" value="1"/>
</dbReference>
<evidence type="ECO:0000313" key="8">
    <source>
        <dbReference type="EMBL" id="HIU69321.1"/>
    </source>
</evidence>
<name>A0A9D1SP88_9FIRM</name>
<dbReference type="GO" id="GO:0006002">
    <property type="term" value="P:fructose 6-phosphate metabolic process"/>
    <property type="evidence" value="ECO:0007669"/>
    <property type="project" value="InterPro"/>
</dbReference>
<comment type="similarity">
    <text evidence="6">Belongs to the phosphofructokinase type A (PFKA) family. PPi-dependent PFK group II subfamily. Clade 'B2' sub-subfamily.</text>
</comment>
<comment type="cofactor">
    <cofactor evidence="1 6">
        <name>Mg(2+)</name>
        <dbReference type="ChEBI" id="CHEBI:18420"/>
    </cofactor>
</comment>
<feature type="binding site" evidence="6">
    <location>
        <position position="112"/>
    </location>
    <ligand>
        <name>Mg(2+)</name>
        <dbReference type="ChEBI" id="CHEBI:18420"/>
        <note>catalytic</note>
    </ligand>
</feature>
<comment type="activity regulation">
    <text evidence="6">Non-allosteric.</text>
</comment>
<accession>A0A9D1SP88</accession>
<evidence type="ECO:0000256" key="4">
    <source>
        <dbReference type="ARBA" id="ARBA00022777"/>
    </source>
</evidence>
<dbReference type="Gene3D" id="3.40.50.450">
    <property type="match status" value="1"/>
</dbReference>
<comment type="catalytic activity">
    <reaction evidence="6">
        <text>beta-D-fructose 6-phosphate + diphosphate = beta-D-fructose 1,6-bisphosphate + phosphate + H(+)</text>
        <dbReference type="Rhea" id="RHEA:13613"/>
        <dbReference type="ChEBI" id="CHEBI:15378"/>
        <dbReference type="ChEBI" id="CHEBI:32966"/>
        <dbReference type="ChEBI" id="CHEBI:33019"/>
        <dbReference type="ChEBI" id="CHEBI:43474"/>
        <dbReference type="ChEBI" id="CHEBI:57634"/>
        <dbReference type="EC" id="2.7.1.90"/>
    </reaction>
</comment>
<organism evidence="8 9">
    <name type="scientific">Candidatus Scybalenecus merdavium</name>
    <dbReference type="NCBI Taxonomy" id="2840939"/>
    <lineage>
        <taxon>Bacteria</taxon>
        <taxon>Bacillati</taxon>
        <taxon>Bacillota</taxon>
        <taxon>Clostridia</taxon>
        <taxon>Eubacteriales</taxon>
        <taxon>Oscillospiraceae</taxon>
        <taxon>Oscillospiraceae incertae sedis</taxon>
        <taxon>Candidatus Scybalenecus</taxon>
    </lineage>
</organism>